<feature type="compositionally biased region" description="Basic and acidic residues" evidence="1">
    <location>
        <begin position="223"/>
        <end position="233"/>
    </location>
</feature>
<evidence type="ECO:0000313" key="3">
    <source>
        <dbReference type="WBParaSite" id="maker-uti_cns_0001955-snap-gene-0.7-mRNA-1"/>
    </source>
</evidence>
<feature type="region of interest" description="Disordered" evidence="1">
    <location>
        <begin position="223"/>
        <end position="347"/>
    </location>
</feature>
<feature type="compositionally biased region" description="Low complexity" evidence="1">
    <location>
        <begin position="182"/>
        <end position="191"/>
    </location>
</feature>
<dbReference type="Proteomes" id="UP000095280">
    <property type="component" value="Unplaced"/>
</dbReference>
<reference evidence="3" key="1">
    <citation type="submission" date="2016-11" db="UniProtKB">
        <authorList>
            <consortium name="WormBaseParasite"/>
        </authorList>
    </citation>
    <scope>IDENTIFICATION</scope>
</reference>
<proteinExistence type="predicted"/>
<dbReference type="AlphaFoldDB" id="A0A1I8GGN8"/>
<accession>A0A1I8GGN8</accession>
<feature type="compositionally biased region" description="Polar residues" evidence="1">
    <location>
        <begin position="261"/>
        <end position="277"/>
    </location>
</feature>
<keyword evidence="2" id="KW-1185">Reference proteome</keyword>
<feature type="region of interest" description="Disordered" evidence="1">
    <location>
        <begin position="136"/>
        <end position="191"/>
    </location>
</feature>
<feature type="compositionally biased region" description="Low complexity" evidence="1">
    <location>
        <begin position="244"/>
        <end position="254"/>
    </location>
</feature>
<dbReference type="WBParaSite" id="maker-uti_cns_0001955-snap-gene-0.7-mRNA-1">
    <property type="protein sequence ID" value="maker-uti_cns_0001955-snap-gene-0.7-mRNA-1"/>
    <property type="gene ID" value="maker-uti_cns_0001955-snap-gene-0.7"/>
</dbReference>
<feature type="compositionally biased region" description="Acidic residues" evidence="1">
    <location>
        <begin position="150"/>
        <end position="159"/>
    </location>
</feature>
<feature type="region of interest" description="Disordered" evidence="1">
    <location>
        <begin position="1"/>
        <end position="30"/>
    </location>
</feature>
<protein>
    <submittedName>
        <fullName evidence="3">CBX4</fullName>
    </submittedName>
</protein>
<evidence type="ECO:0000256" key="1">
    <source>
        <dbReference type="SAM" id="MobiDB-lite"/>
    </source>
</evidence>
<sequence>MSAQAVSKSQAQKRHSRKGGQKEGEDPKISKAVLRRVAHHLENHFNYEIQENSFVTRSGSQRESLVLYNFPVSKQYQRKEPSDAVPQLVKPKVKRSVKKSISNPYVRCLVRTTNEVVAKYPVKKLEKLHIRPLDAESSKVAQEEGRVDHDDDDYDEDEQEAAKSRRQWRQSGAGAEQHQRCRSSSQQSPRRLQNYRLHVACMLEEQNYPKLSKKEVERREAMVAAKKLIDEPKQPSAGCPAGKSPSTHSSASRSSADKKQPQLQEDQPSSEKQFNDGSSSKSSHSTKKSENSKSTSGRSSSEPEVAVHIRVLGGGKPENEDRLSKSSGNSVEQEPDNRSTSDRDRSRYQLQSKVLVNKMQVRISQQRHQLQSKVRVNRRLRSKLLQQLSNLTAQRNLDRIR</sequence>
<name>A0A1I8GGN8_9PLAT</name>
<organism evidence="2 3">
    <name type="scientific">Macrostomum lignano</name>
    <dbReference type="NCBI Taxonomy" id="282301"/>
    <lineage>
        <taxon>Eukaryota</taxon>
        <taxon>Metazoa</taxon>
        <taxon>Spiralia</taxon>
        <taxon>Lophotrochozoa</taxon>
        <taxon>Platyhelminthes</taxon>
        <taxon>Rhabditophora</taxon>
        <taxon>Macrostomorpha</taxon>
        <taxon>Macrostomida</taxon>
        <taxon>Macrostomidae</taxon>
        <taxon>Macrostomum</taxon>
    </lineage>
</organism>
<feature type="compositionally biased region" description="Basic and acidic residues" evidence="1">
    <location>
        <begin position="136"/>
        <end position="149"/>
    </location>
</feature>
<feature type="compositionally biased region" description="Basic and acidic residues" evidence="1">
    <location>
        <begin position="335"/>
        <end position="347"/>
    </location>
</feature>
<feature type="compositionally biased region" description="Basic and acidic residues" evidence="1">
    <location>
        <begin position="20"/>
        <end position="29"/>
    </location>
</feature>
<evidence type="ECO:0000313" key="2">
    <source>
        <dbReference type="Proteomes" id="UP000095280"/>
    </source>
</evidence>
<feature type="compositionally biased region" description="Polar residues" evidence="1">
    <location>
        <begin position="1"/>
        <end position="10"/>
    </location>
</feature>